<name>A0A643CME2_ANAMA</name>
<gene>
    <name evidence="1" type="ORF">FY207_00325</name>
</gene>
<evidence type="ECO:0000313" key="1">
    <source>
        <dbReference type="EMBL" id="KAB0452815.1"/>
    </source>
</evidence>
<dbReference type="AlphaFoldDB" id="A0A643CME2"/>
<sequence length="73" mass="7669">MIGSEACGGAKTSLSGGRTFGALGVMSIPNRIRRILSSLGVKIDSTFVVISHRPASTVVRWPTPDARKSRVAS</sequence>
<dbReference type="EMBL" id="VTCY01000001">
    <property type="protein sequence ID" value="KAB0452815.1"/>
    <property type="molecule type" value="Genomic_DNA"/>
</dbReference>
<comment type="caution">
    <text evidence="1">The sequence shown here is derived from an EMBL/GenBank/DDBJ whole genome shotgun (WGS) entry which is preliminary data.</text>
</comment>
<reference evidence="1" key="1">
    <citation type="submission" date="2019-08" db="EMBL/GenBank/DDBJ databases">
        <authorList>
            <person name="Amaro Estrada I."/>
            <person name="Quiroz Castaneda R.E."/>
            <person name="Martinez Ocampo F."/>
            <person name="Rodriguez Camarillo S.D."/>
        </authorList>
    </citation>
    <scope>NUCLEOTIDE SEQUENCE</scope>
    <source>
        <strain evidence="1">MEX-30-184-02</strain>
    </source>
</reference>
<protein>
    <submittedName>
        <fullName evidence="1">Uncharacterized protein</fullName>
    </submittedName>
</protein>
<organism evidence="1">
    <name type="scientific">Anaplasma marginale</name>
    <dbReference type="NCBI Taxonomy" id="770"/>
    <lineage>
        <taxon>Bacteria</taxon>
        <taxon>Pseudomonadati</taxon>
        <taxon>Pseudomonadota</taxon>
        <taxon>Alphaproteobacteria</taxon>
        <taxon>Rickettsiales</taxon>
        <taxon>Anaplasmataceae</taxon>
        <taxon>Anaplasma</taxon>
    </lineage>
</organism>
<accession>A0A643CME2</accession>
<proteinExistence type="predicted"/>